<evidence type="ECO:0000313" key="3">
    <source>
        <dbReference type="Proteomes" id="UP000032304"/>
    </source>
</evidence>
<dbReference type="AlphaFoldDB" id="A0A0D2W869"/>
<feature type="region of interest" description="Disordered" evidence="1">
    <location>
        <begin position="71"/>
        <end position="104"/>
    </location>
</feature>
<gene>
    <name evidence="2" type="ORF">B456_013G212800</name>
</gene>
<evidence type="ECO:0000313" key="2">
    <source>
        <dbReference type="EMBL" id="KJB82785.1"/>
    </source>
</evidence>
<proteinExistence type="predicted"/>
<dbReference type="Gramene" id="KJB82785">
    <property type="protein sequence ID" value="KJB82785"/>
    <property type="gene ID" value="B456_013G212800"/>
</dbReference>
<evidence type="ECO:0000256" key="1">
    <source>
        <dbReference type="SAM" id="MobiDB-lite"/>
    </source>
</evidence>
<protein>
    <recommendedName>
        <fullName evidence="4">Retrotransposon gag domain-containing protein</fullName>
    </recommendedName>
</protein>
<feature type="compositionally biased region" description="Polar residues" evidence="1">
    <location>
        <begin position="71"/>
        <end position="81"/>
    </location>
</feature>
<dbReference type="eggNOG" id="ENOG502SYFZ">
    <property type="taxonomic scope" value="Eukaryota"/>
</dbReference>
<sequence>MNEALVSDVTEEEIHAALLKINPNKAPGLDGMTSKMVQISEEIAQVNQMELRSGKKLPPVPNYGKNFVQELSQSKNRSSPNPESPVQDHGLSQNQNPGGIPIDRAANGQHVRYDILAHLKKIPALLSVYDALKMSAELRMSLVYALTNPEEFSNEVNQVKMRSSEPNYAECLALITFTDDYLQPGLIKHNRPLFISGYLNGLGITRIMIDGGLAVNLLPLRMLKRLGISIHRLCPSNLLIQGFNQKKTSRPVDPEQIGVDLVTFAVDFHPDVDPTQLTGDSRSTRRFQGEQTFIDQRLGANVGSAQGPTYLV</sequence>
<dbReference type="EMBL" id="CM001752">
    <property type="protein sequence ID" value="KJB82785.1"/>
    <property type="molecule type" value="Genomic_DNA"/>
</dbReference>
<evidence type="ECO:0008006" key="4">
    <source>
        <dbReference type="Google" id="ProtNLM"/>
    </source>
</evidence>
<keyword evidence="3" id="KW-1185">Reference proteome</keyword>
<name>A0A0D2W869_GOSRA</name>
<dbReference type="Proteomes" id="UP000032304">
    <property type="component" value="Chromosome 13"/>
</dbReference>
<reference evidence="2 3" key="1">
    <citation type="journal article" date="2012" name="Nature">
        <title>Repeated polyploidization of Gossypium genomes and the evolution of spinnable cotton fibres.</title>
        <authorList>
            <person name="Paterson A.H."/>
            <person name="Wendel J.F."/>
            <person name="Gundlach H."/>
            <person name="Guo H."/>
            <person name="Jenkins J."/>
            <person name="Jin D."/>
            <person name="Llewellyn D."/>
            <person name="Showmaker K.C."/>
            <person name="Shu S."/>
            <person name="Udall J."/>
            <person name="Yoo M.J."/>
            <person name="Byers R."/>
            <person name="Chen W."/>
            <person name="Doron-Faigenboim A."/>
            <person name="Duke M.V."/>
            <person name="Gong L."/>
            <person name="Grimwood J."/>
            <person name="Grover C."/>
            <person name="Grupp K."/>
            <person name="Hu G."/>
            <person name="Lee T.H."/>
            <person name="Li J."/>
            <person name="Lin L."/>
            <person name="Liu T."/>
            <person name="Marler B.S."/>
            <person name="Page J.T."/>
            <person name="Roberts A.W."/>
            <person name="Romanel E."/>
            <person name="Sanders W.S."/>
            <person name="Szadkowski E."/>
            <person name="Tan X."/>
            <person name="Tang H."/>
            <person name="Xu C."/>
            <person name="Wang J."/>
            <person name="Wang Z."/>
            <person name="Zhang D."/>
            <person name="Zhang L."/>
            <person name="Ashrafi H."/>
            <person name="Bedon F."/>
            <person name="Bowers J.E."/>
            <person name="Brubaker C.L."/>
            <person name="Chee P.W."/>
            <person name="Das S."/>
            <person name="Gingle A.R."/>
            <person name="Haigler C.H."/>
            <person name="Harker D."/>
            <person name="Hoffmann L.V."/>
            <person name="Hovav R."/>
            <person name="Jones D.C."/>
            <person name="Lemke C."/>
            <person name="Mansoor S."/>
            <person name="ur Rahman M."/>
            <person name="Rainville L.N."/>
            <person name="Rambani A."/>
            <person name="Reddy U.K."/>
            <person name="Rong J.K."/>
            <person name="Saranga Y."/>
            <person name="Scheffler B.E."/>
            <person name="Scheffler J.A."/>
            <person name="Stelly D.M."/>
            <person name="Triplett B.A."/>
            <person name="Van Deynze A."/>
            <person name="Vaslin M.F."/>
            <person name="Waghmare V.N."/>
            <person name="Walford S.A."/>
            <person name="Wright R.J."/>
            <person name="Zaki E.A."/>
            <person name="Zhang T."/>
            <person name="Dennis E.S."/>
            <person name="Mayer K.F."/>
            <person name="Peterson D.G."/>
            <person name="Rokhsar D.S."/>
            <person name="Wang X."/>
            <person name="Schmutz J."/>
        </authorList>
    </citation>
    <scope>NUCLEOTIDE SEQUENCE [LARGE SCALE GENOMIC DNA]</scope>
</reference>
<organism evidence="2 3">
    <name type="scientific">Gossypium raimondii</name>
    <name type="common">Peruvian cotton</name>
    <name type="synonym">Gossypium klotzschianum subsp. raimondii</name>
    <dbReference type="NCBI Taxonomy" id="29730"/>
    <lineage>
        <taxon>Eukaryota</taxon>
        <taxon>Viridiplantae</taxon>
        <taxon>Streptophyta</taxon>
        <taxon>Embryophyta</taxon>
        <taxon>Tracheophyta</taxon>
        <taxon>Spermatophyta</taxon>
        <taxon>Magnoliopsida</taxon>
        <taxon>eudicotyledons</taxon>
        <taxon>Gunneridae</taxon>
        <taxon>Pentapetalae</taxon>
        <taxon>rosids</taxon>
        <taxon>malvids</taxon>
        <taxon>Malvales</taxon>
        <taxon>Malvaceae</taxon>
        <taxon>Malvoideae</taxon>
        <taxon>Gossypium</taxon>
    </lineage>
</organism>
<accession>A0A0D2W869</accession>